<reference evidence="2" key="1">
    <citation type="journal article" date="2021" name="New Phytol.">
        <title>Evolutionary innovations through gain and loss of genes in the ectomycorrhizal Boletales.</title>
        <authorList>
            <person name="Wu G."/>
            <person name="Miyauchi S."/>
            <person name="Morin E."/>
            <person name="Kuo A."/>
            <person name="Drula E."/>
            <person name="Varga T."/>
            <person name="Kohler A."/>
            <person name="Feng B."/>
            <person name="Cao Y."/>
            <person name="Lipzen A."/>
            <person name="Daum C."/>
            <person name="Hundley H."/>
            <person name="Pangilinan J."/>
            <person name="Johnson J."/>
            <person name="Barry K."/>
            <person name="LaButti K."/>
            <person name="Ng V."/>
            <person name="Ahrendt S."/>
            <person name="Min B."/>
            <person name="Choi I.G."/>
            <person name="Park H."/>
            <person name="Plett J.M."/>
            <person name="Magnuson J."/>
            <person name="Spatafora J.W."/>
            <person name="Nagy L.G."/>
            <person name="Henrissat B."/>
            <person name="Grigoriev I.V."/>
            <person name="Yang Z.L."/>
            <person name="Xu J."/>
            <person name="Martin F.M."/>
        </authorList>
    </citation>
    <scope>NUCLEOTIDE SEQUENCE</scope>
    <source>
        <strain evidence="2">KKN 215</strain>
    </source>
</reference>
<dbReference type="Proteomes" id="UP000813824">
    <property type="component" value="Unassembled WGS sequence"/>
</dbReference>
<dbReference type="OrthoDB" id="3260716at2759"/>
<feature type="compositionally biased region" description="Basic and acidic residues" evidence="1">
    <location>
        <begin position="50"/>
        <end position="59"/>
    </location>
</feature>
<dbReference type="AlphaFoldDB" id="A0A8K0UMX5"/>
<dbReference type="EMBL" id="JAEVFJ010000021">
    <property type="protein sequence ID" value="KAH8097009.1"/>
    <property type="molecule type" value="Genomic_DNA"/>
</dbReference>
<sequence>MSQDPITSQRHNEYVGSDSNAGRIPGAENASTGHHFISVFPKEGAPKQSNAERRPEEHLPPPTGRDLPPKGITPDATLQPQQHYQQQSQQPLAPAPDSRTVIDKDPFAERTSVADTMTGATSKDVYGGIGKPGSGMSSAEMHHDGAQHRKRTMQGLDQYGNAGEVFGEQDAENMRKR</sequence>
<feature type="compositionally biased region" description="Low complexity" evidence="1">
    <location>
        <begin position="78"/>
        <end position="96"/>
    </location>
</feature>
<evidence type="ECO:0000256" key="1">
    <source>
        <dbReference type="SAM" id="MobiDB-lite"/>
    </source>
</evidence>
<gene>
    <name evidence="2" type="ORF">BXZ70DRAFT_304341</name>
</gene>
<accession>A0A8K0UMX5</accession>
<feature type="region of interest" description="Disordered" evidence="1">
    <location>
        <begin position="1"/>
        <end position="150"/>
    </location>
</feature>
<evidence type="ECO:0000313" key="3">
    <source>
        <dbReference type="Proteomes" id="UP000813824"/>
    </source>
</evidence>
<organism evidence="2 3">
    <name type="scientific">Cristinia sonorae</name>
    <dbReference type="NCBI Taxonomy" id="1940300"/>
    <lineage>
        <taxon>Eukaryota</taxon>
        <taxon>Fungi</taxon>
        <taxon>Dikarya</taxon>
        <taxon>Basidiomycota</taxon>
        <taxon>Agaricomycotina</taxon>
        <taxon>Agaricomycetes</taxon>
        <taxon>Agaricomycetidae</taxon>
        <taxon>Agaricales</taxon>
        <taxon>Pleurotineae</taxon>
        <taxon>Stephanosporaceae</taxon>
        <taxon>Cristinia</taxon>
    </lineage>
</organism>
<name>A0A8K0UMX5_9AGAR</name>
<proteinExistence type="predicted"/>
<comment type="caution">
    <text evidence="2">The sequence shown here is derived from an EMBL/GenBank/DDBJ whole genome shotgun (WGS) entry which is preliminary data.</text>
</comment>
<keyword evidence="3" id="KW-1185">Reference proteome</keyword>
<protein>
    <submittedName>
        <fullName evidence="2">Uncharacterized protein</fullName>
    </submittedName>
</protein>
<evidence type="ECO:0000313" key="2">
    <source>
        <dbReference type="EMBL" id="KAH8097009.1"/>
    </source>
</evidence>